<gene>
    <name evidence="3" type="ORF">ALEPTO_LOCUS11872</name>
</gene>
<sequence length="391" mass="45429">MDGSRNEYYEYFERKPSKWDIIEFLEQCDLEPYEKKVDRYIRCLRCIARGEQKERKEKAEELLRRYSEVIRIFRDRRATKSVLEHRRPMLENKPDKQRVKNWEKTRKSSKISGGSSIYIHNHNSTLSGNSFAVAGNTSTTKATTKRKREGFRGKKNDEVQEQTKRVRFEEKSKKLSSEKRGDTLPDGTKIEKPAPINLIPEDDDDSSWDDDDSSRLDDDHDDNSDEEEDAPAPEESLNSVFSGPKNWFLPSGANVNDIVAGKLSSNAIAIKKKRISASEKTTLRYGYSRIIDLSTNMRDWFSIDDRKFMMKDHKAVLQVPCMTNEENSFVATVEDMICEEKVNEAYKFCIEKHLSSKENSYIYKLSKIYGDFIYKCKGHVDILDCGHTEID</sequence>
<comment type="caution">
    <text evidence="3">The sequence shown here is derived from an EMBL/GenBank/DDBJ whole genome shotgun (WGS) entry which is preliminary data.</text>
</comment>
<dbReference type="Proteomes" id="UP000789508">
    <property type="component" value="Unassembled WGS sequence"/>
</dbReference>
<feature type="coiled-coil region" evidence="1">
    <location>
        <begin position="49"/>
        <end position="76"/>
    </location>
</feature>
<organism evidence="3 4">
    <name type="scientific">Ambispora leptoticha</name>
    <dbReference type="NCBI Taxonomy" id="144679"/>
    <lineage>
        <taxon>Eukaryota</taxon>
        <taxon>Fungi</taxon>
        <taxon>Fungi incertae sedis</taxon>
        <taxon>Mucoromycota</taxon>
        <taxon>Glomeromycotina</taxon>
        <taxon>Glomeromycetes</taxon>
        <taxon>Archaeosporales</taxon>
        <taxon>Ambisporaceae</taxon>
        <taxon>Ambispora</taxon>
    </lineage>
</organism>
<feature type="compositionally biased region" description="Acidic residues" evidence="2">
    <location>
        <begin position="219"/>
        <end position="232"/>
    </location>
</feature>
<dbReference type="AlphaFoldDB" id="A0A9N9HWT8"/>
<feature type="compositionally biased region" description="Basic and acidic residues" evidence="2">
    <location>
        <begin position="150"/>
        <end position="192"/>
    </location>
</feature>
<keyword evidence="1" id="KW-0175">Coiled coil</keyword>
<protein>
    <submittedName>
        <fullName evidence="3">2939_t:CDS:1</fullName>
    </submittedName>
</protein>
<feature type="non-terminal residue" evidence="3">
    <location>
        <position position="1"/>
    </location>
</feature>
<accession>A0A9N9HWT8</accession>
<reference evidence="3" key="1">
    <citation type="submission" date="2021-06" db="EMBL/GenBank/DDBJ databases">
        <authorList>
            <person name="Kallberg Y."/>
            <person name="Tangrot J."/>
            <person name="Rosling A."/>
        </authorList>
    </citation>
    <scope>NUCLEOTIDE SEQUENCE</scope>
    <source>
        <strain evidence="3">FL130A</strain>
    </source>
</reference>
<name>A0A9N9HWT8_9GLOM</name>
<evidence type="ECO:0000256" key="2">
    <source>
        <dbReference type="SAM" id="MobiDB-lite"/>
    </source>
</evidence>
<feature type="compositionally biased region" description="Acidic residues" evidence="2">
    <location>
        <begin position="200"/>
        <end position="212"/>
    </location>
</feature>
<feature type="region of interest" description="Disordered" evidence="2">
    <location>
        <begin position="124"/>
        <end position="241"/>
    </location>
</feature>
<dbReference type="EMBL" id="CAJVPS010022097">
    <property type="protein sequence ID" value="CAG8709781.1"/>
    <property type="molecule type" value="Genomic_DNA"/>
</dbReference>
<evidence type="ECO:0000256" key="1">
    <source>
        <dbReference type="SAM" id="Coils"/>
    </source>
</evidence>
<evidence type="ECO:0000313" key="4">
    <source>
        <dbReference type="Proteomes" id="UP000789508"/>
    </source>
</evidence>
<dbReference type="OrthoDB" id="2430677at2759"/>
<keyword evidence="4" id="KW-1185">Reference proteome</keyword>
<evidence type="ECO:0000313" key="3">
    <source>
        <dbReference type="EMBL" id="CAG8709781.1"/>
    </source>
</evidence>
<proteinExistence type="predicted"/>